<keyword evidence="1" id="KW-0677">Repeat</keyword>
<dbReference type="AlphaFoldDB" id="A0AAE1L816"/>
<keyword evidence="2" id="KW-0547">Nucleotide-binding</keyword>
<evidence type="ECO:0000259" key="4">
    <source>
        <dbReference type="SMART" id="SM00382"/>
    </source>
</evidence>
<dbReference type="PROSITE" id="PS00674">
    <property type="entry name" value="AAA"/>
    <property type="match status" value="1"/>
</dbReference>
<dbReference type="FunFam" id="3.40.50.300:FF:000061">
    <property type="entry name" value="ATPase family, AAA domain-containing 2"/>
    <property type="match status" value="1"/>
</dbReference>
<evidence type="ECO:0000256" key="2">
    <source>
        <dbReference type="ARBA" id="ARBA00022741"/>
    </source>
</evidence>
<comment type="caution">
    <text evidence="5">The sequence shown here is derived from an EMBL/GenBank/DDBJ whole genome shotgun (WGS) entry which is preliminary data.</text>
</comment>
<dbReference type="GO" id="GO:0016887">
    <property type="term" value="F:ATP hydrolysis activity"/>
    <property type="evidence" value="ECO:0007669"/>
    <property type="project" value="InterPro"/>
</dbReference>
<feature type="domain" description="AAA+ ATPase" evidence="4">
    <location>
        <begin position="653"/>
        <end position="793"/>
    </location>
</feature>
<dbReference type="Pfam" id="PF17862">
    <property type="entry name" value="AAA_lid_3"/>
    <property type="match status" value="1"/>
</dbReference>
<protein>
    <submittedName>
        <fullName evidence="5">ATPase family protein 2-like protein</fullName>
    </submittedName>
</protein>
<evidence type="ECO:0000313" key="6">
    <source>
        <dbReference type="Proteomes" id="UP001219518"/>
    </source>
</evidence>
<dbReference type="PANTHER" id="PTHR23077:SF27">
    <property type="entry name" value="ATPASE FAMILY GENE 2 PROTEIN HOMOLOG A"/>
    <property type="match status" value="1"/>
</dbReference>
<evidence type="ECO:0000256" key="3">
    <source>
        <dbReference type="ARBA" id="ARBA00022840"/>
    </source>
</evidence>
<dbReference type="InterPro" id="IPR050168">
    <property type="entry name" value="AAA_ATPase_domain"/>
</dbReference>
<evidence type="ECO:0000313" key="5">
    <source>
        <dbReference type="EMBL" id="KAK3909184.1"/>
    </source>
</evidence>
<dbReference type="Proteomes" id="UP001219518">
    <property type="component" value="Unassembled WGS sequence"/>
</dbReference>
<keyword evidence="3" id="KW-0067">ATP-binding</keyword>
<dbReference type="PANTHER" id="PTHR23077">
    <property type="entry name" value="AAA-FAMILY ATPASE"/>
    <property type="match status" value="1"/>
</dbReference>
<reference evidence="5" key="2">
    <citation type="journal article" date="2023" name="BMC Genomics">
        <title>Pest status, molecular evolution, and epigenetic factors derived from the genome assembly of Frankliniella fusca, a thysanopteran phytovirus vector.</title>
        <authorList>
            <person name="Catto M.A."/>
            <person name="Labadie P.E."/>
            <person name="Jacobson A.L."/>
            <person name="Kennedy G.G."/>
            <person name="Srinivasan R."/>
            <person name="Hunt B.G."/>
        </authorList>
    </citation>
    <scope>NUCLEOTIDE SEQUENCE</scope>
    <source>
        <strain evidence="5">PL_HMW_Pooled</strain>
    </source>
</reference>
<dbReference type="FunFam" id="3.40.50.300:FF:000018">
    <property type="entry name" value="Cell division control 48"/>
    <property type="match status" value="1"/>
</dbReference>
<dbReference type="Gene3D" id="3.40.50.300">
    <property type="entry name" value="P-loop containing nucleotide triphosphate hydrolases"/>
    <property type="match status" value="2"/>
</dbReference>
<dbReference type="InterPro" id="IPR003960">
    <property type="entry name" value="ATPase_AAA_CS"/>
</dbReference>
<proteinExistence type="predicted"/>
<name>A0AAE1L816_9NEOP</name>
<dbReference type="GO" id="GO:0005737">
    <property type="term" value="C:cytoplasm"/>
    <property type="evidence" value="ECO:0007669"/>
    <property type="project" value="TreeGrafter"/>
</dbReference>
<sequence>MTSDEEMIMPPKTRSKSSPLWHRCEKCQVVLSAKDLSIHQEGSCPPQVEAWTHGFIKKKVLHSLLGEVSSPDSLPALPVEELENMVFLSLPAIQHCGFCIGEPVLLEARGCSSIKSVWPTSEKSVTAVLMTKEGIEFAADLINAPVTVKKLSFPIPPAQEVVVIAYDTSHTYGQKLVDILLMLKHKYFGKYVKPGSKLKVSFYGRKLKFLVSEVKCLPAINQSPSTLNTPDPLEKITDNLQNMSFGDMLSGNEAACSTPVGKVSNVPLKRVFGSVSSTETPVRKPFRNMMEDSYTGSSTEESHDELSSTVESFAESPLKEMPIFNPEFYHLTHATEWRIKNLAKDDKAEQFSNKNLIEAIGGLQLVIGEVKEIMSLALNPSSSWQHGLRISKGVLLFGPSGTGKTMLAHALAQDSAASVHTLIGSELFSKVLGETDARLRSFFTKASSSGPAVIILDEIDSLCSSRSSSSGSELERRVVTTLCTLLDGLNSSNKKVFVIATTSRLDSVASSLRRPGRLDREIEVPVPTPEARFEILQKLLKSVPHSLSQEELLSAAHAAHGFVGADLASLVSQAGTCALKSSLGNTSISIRIEHMQWALGRINPSAMREVLVDVPNVRWSDIGGQEDLKLKLRQAVEWPLSHPEAFERLGIKPPRGVLMFGPPGCSKTMIAKALATESKLNFLSIKGPELFSKWVGESERAVREVFRRARQVAPAIIFFDELDALGGERGSSGGGGGSNVQERVLAQLLTEMDGVTALGNVTVVAATNRPDRIDKALLRPGRLDRIVYVPLPDTNSRRQIFDIQLKKMPVSEDLDSNELVLKTEGYSGAEVLAVCHEAALKALEENITAQFVTKKHFDQALEIVTPRTPPSLLKLYEDYLKR</sequence>
<reference evidence="5" key="1">
    <citation type="submission" date="2021-07" db="EMBL/GenBank/DDBJ databases">
        <authorList>
            <person name="Catto M.A."/>
            <person name="Jacobson A."/>
            <person name="Kennedy G."/>
            <person name="Labadie P."/>
            <person name="Hunt B.G."/>
            <person name="Srinivasan R."/>
        </authorList>
    </citation>
    <scope>NUCLEOTIDE SEQUENCE</scope>
    <source>
        <strain evidence="5">PL_HMW_Pooled</strain>
        <tissue evidence="5">Head</tissue>
    </source>
</reference>
<dbReference type="FunFam" id="1.10.8.60:FF:000069">
    <property type="entry name" value="spermatogenesis-associated protein 5 isoform X1"/>
    <property type="match status" value="1"/>
</dbReference>
<dbReference type="InterPro" id="IPR027417">
    <property type="entry name" value="P-loop_NTPase"/>
</dbReference>
<gene>
    <name evidence="5" type="ORF">KUF71_003783</name>
</gene>
<dbReference type="Pfam" id="PF00004">
    <property type="entry name" value="AAA"/>
    <property type="match status" value="2"/>
</dbReference>
<dbReference type="InterPro" id="IPR003959">
    <property type="entry name" value="ATPase_AAA_core"/>
</dbReference>
<dbReference type="SMART" id="SM00382">
    <property type="entry name" value="AAA"/>
    <property type="match status" value="2"/>
</dbReference>
<feature type="domain" description="AAA+ ATPase" evidence="4">
    <location>
        <begin position="390"/>
        <end position="528"/>
    </location>
</feature>
<keyword evidence="6" id="KW-1185">Reference proteome</keyword>
<dbReference type="EMBL" id="JAHWGI010000085">
    <property type="protein sequence ID" value="KAK3909184.1"/>
    <property type="molecule type" value="Genomic_DNA"/>
</dbReference>
<organism evidence="5 6">
    <name type="scientific">Frankliniella fusca</name>
    <dbReference type="NCBI Taxonomy" id="407009"/>
    <lineage>
        <taxon>Eukaryota</taxon>
        <taxon>Metazoa</taxon>
        <taxon>Ecdysozoa</taxon>
        <taxon>Arthropoda</taxon>
        <taxon>Hexapoda</taxon>
        <taxon>Insecta</taxon>
        <taxon>Pterygota</taxon>
        <taxon>Neoptera</taxon>
        <taxon>Paraneoptera</taxon>
        <taxon>Thysanoptera</taxon>
        <taxon>Terebrantia</taxon>
        <taxon>Thripoidea</taxon>
        <taxon>Thripidae</taxon>
        <taxon>Frankliniella</taxon>
    </lineage>
</organism>
<dbReference type="CDD" id="cd19511">
    <property type="entry name" value="RecA-like_CDC48_r2-like"/>
    <property type="match status" value="1"/>
</dbReference>
<accession>A0AAE1L816</accession>
<dbReference type="GO" id="GO:0005524">
    <property type="term" value="F:ATP binding"/>
    <property type="evidence" value="ECO:0007669"/>
    <property type="project" value="UniProtKB-KW"/>
</dbReference>
<dbReference type="InterPro" id="IPR003593">
    <property type="entry name" value="AAA+_ATPase"/>
</dbReference>
<dbReference type="SUPFAM" id="SSF52540">
    <property type="entry name" value="P-loop containing nucleoside triphosphate hydrolases"/>
    <property type="match status" value="2"/>
</dbReference>
<evidence type="ECO:0000256" key="1">
    <source>
        <dbReference type="ARBA" id="ARBA00022737"/>
    </source>
</evidence>
<dbReference type="InterPro" id="IPR041569">
    <property type="entry name" value="AAA_lid_3"/>
</dbReference>
<dbReference type="Gene3D" id="1.10.8.60">
    <property type="match status" value="2"/>
</dbReference>